<evidence type="ECO:0000256" key="6">
    <source>
        <dbReference type="SAM" id="Phobius"/>
    </source>
</evidence>
<organism evidence="7 8">
    <name type="scientific">Ehrlichia minasensis</name>
    <dbReference type="NCBI Taxonomy" id="1242993"/>
    <lineage>
        <taxon>Bacteria</taxon>
        <taxon>Pseudomonadati</taxon>
        <taxon>Pseudomonadota</taxon>
        <taxon>Alphaproteobacteria</taxon>
        <taxon>Rickettsiales</taxon>
        <taxon>Anaplasmataceae</taxon>
        <taxon>Ehrlichia</taxon>
    </lineage>
</organism>
<gene>
    <name evidence="7" type="ORF">DRF75_00560</name>
</gene>
<dbReference type="RefSeq" id="WP_045171405.1">
    <property type="nucleotide sequence ID" value="NZ_QOHL01000001.1"/>
</dbReference>
<sequence length="279" mass="31771">MLIRVAKCFIKCVYYAMVDVVKHDGIEHAGYLSFIILLSIFPFLVFLMALVSNVAQLLNYYDISISEKLILLISDNVPSEIISGIMPRVQEIISGPPHSLLTLAIIGTVWTSSSAVEGIRTILNKAYRVSSPPSYVFRRLLSIFQFLMITVTITIAMVSIILLPVIYEMLDKNLAYFKYAIIELMLFISIALLYFIVPNIKQSLINVIPGAILVTFLWTCSSFIFTWYIKTFQQLNIIYGSLAGIIASLLFFYILSIFFIYGAEFNYRLKHALMYNLMI</sequence>
<dbReference type="Pfam" id="PF03631">
    <property type="entry name" value="Virul_fac_BrkB"/>
    <property type="match status" value="1"/>
</dbReference>
<comment type="subcellular location">
    <subcellularLocation>
        <location evidence="1">Cell membrane</location>
        <topology evidence="1">Multi-pass membrane protein</topology>
    </subcellularLocation>
</comment>
<dbReference type="PIRSF" id="PIRSF035875">
    <property type="entry name" value="RNase_BN"/>
    <property type="match status" value="1"/>
</dbReference>
<comment type="caution">
    <text evidence="7">The sequence shown here is derived from an EMBL/GenBank/DDBJ whole genome shotgun (WGS) entry which is preliminary data.</text>
</comment>
<feature type="transmembrane region" description="Helical" evidence="6">
    <location>
        <begin position="204"/>
        <end position="225"/>
    </location>
</feature>
<dbReference type="EMBL" id="QOHL01000001">
    <property type="protein sequence ID" value="RZB13189.1"/>
    <property type="molecule type" value="Genomic_DNA"/>
</dbReference>
<evidence type="ECO:0000256" key="4">
    <source>
        <dbReference type="ARBA" id="ARBA00022989"/>
    </source>
</evidence>
<feature type="transmembrane region" description="Helical" evidence="6">
    <location>
        <begin position="179"/>
        <end position="197"/>
    </location>
</feature>
<keyword evidence="8" id="KW-1185">Reference proteome</keyword>
<keyword evidence="5 6" id="KW-0472">Membrane</keyword>
<proteinExistence type="predicted"/>
<evidence type="ECO:0000256" key="2">
    <source>
        <dbReference type="ARBA" id="ARBA00022475"/>
    </source>
</evidence>
<evidence type="ECO:0000313" key="7">
    <source>
        <dbReference type="EMBL" id="RZB13189.1"/>
    </source>
</evidence>
<dbReference type="AlphaFoldDB" id="A0A4Q6I939"/>
<dbReference type="Proteomes" id="UP000293377">
    <property type="component" value="Unassembled WGS sequence"/>
</dbReference>
<evidence type="ECO:0000256" key="1">
    <source>
        <dbReference type="ARBA" id="ARBA00004651"/>
    </source>
</evidence>
<keyword evidence="4 6" id="KW-1133">Transmembrane helix</keyword>
<keyword evidence="3 6" id="KW-0812">Transmembrane</keyword>
<evidence type="ECO:0000256" key="5">
    <source>
        <dbReference type="ARBA" id="ARBA00023136"/>
    </source>
</evidence>
<evidence type="ECO:0000313" key="8">
    <source>
        <dbReference type="Proteomes" id="UP000293377"/>
    </source>
</evidence>
<protein>
    <submittedName>
        <fullName evidence="7">YihY/virulence factor BrkB family protein</fullName>
    </submittedName>
</protein>
<dbReference type="GO" id="GO:0005886">
    <property type="term" value="C:plasma membrane"/>
    <property type="evidence" value="ECO:0007669"/>
    <property type="project" value="UniProtKB-SubCell"/>
</dbReference>
<keyword evidence="2" id="KW-1003">Cell membrane</keyword>
<evidence type="ECO:0000256" key="3">
    <source>
        <dbReference type="ARBA" id="ARBA00022692"/>
    </source>
</evidence>
<accession>A0A4Q6I939</accession>
<dbReference type="InterPro" id="IPR017039">
    <property type="entry name" value="Virul_fac_BrkB"/>
</dbReference>
<reference evidence="7 8" key="1">
    <citation type="submission" date="2018-06" db="EMBL/GenBank/DDBJ databases">
        <title>Complete Genome Sequence of Ehrlichia minasensis Isolated From Cattle.</title>
        <authorList>
            <person name="Aguiar D.M."/>
            <person name="Araujo J.P.A.Jr."/>
            <person name="Nakazato L."/>
            <person name="Bard E."/>
            <person name="Cabezas-Cruz A."/>
        </authorList>
    </citation>
    <scope>NUCLEOTIDE SEQUENCE [LARGE SCALE GENOMIC DNA]</scope>
    <source>
        <strain evidence="7 8">B11</strain>
    </source>
</reference>
<dbReference type="PANTHER" id="PTHR30213">
    <property type="entry name" value="INNER MEMBRANE PROTEIN YHJD"/>
    <property type="match status" value="1"/>
</dbReference>
<dbReference type="OrthoDB" id="7163777at2"/>
<feature type="transmembrane region" description="Helical" evidence="6">
    <location>
        <begin position="140"/>
        <end position="167"/>
    </location>
</feature>
<name>A0A4Q6I939_9RICK</name>
<feature type="transmembrane region" description="Helical" evidence="6">
    <location>
        <begin position="31"/>
        <end position="51"/>
    </location>
</feature>
<feature type="transmembrane region" description="Helical" evidence="6">
    <location>
        <begin position="237"/>
        <end position="261"/>
    </location>
</feature>
<dbReference type="NCBIfam" id="TIGR00765">
    <property type="entry name" value="yihY_not_rbn"/>
    <property type="match status" value="1"/>
</dbReference>
<dbReference type="PANTHER" id="PTHR30213:SF0">
    <property type="entry name" value="UPF0761 MEMBRANE PROTEIN YIHY"/>
    <property type="match status" value="1"/>
</dbReference>